<evidence type="ECO:0000259" key="1">
    <source>
        <dbReference type="Pfam" id="PF23635"/>
    </source>
</evidence>
<feature type="domain" description="F-box protein AT5G49610-like beta-propeller" evidence="1">
    <location>
        <begin position="184"/>
        <end position="315"/>
    </location>
</feature>
<dbReference type="PANTHER" id="PTHR33186">
    <property type="entry name" value="OS10G0136150 PROTEIN-RELATED"/>
    <property type="match status" value="1"/>
</dbReference>
<organism evidence="2 3">
    <name type="scientific">Triticum turgidum subsp. durum</name>
    <name type="common">Durum wheat</name>
    <name type="synonym">Triticum durum</name>
    <dbReference type="NCBI Taxonomy" id="4567"/>
    <lineage>
        <taxon>Eukaryota</taxon>
        <taxon>Viridiplantae</taxon>
        <taxon>Streptophyta</taxon>
        <taxon>Embryophyta</taxon>
        <taxon>Tracheophyta</taxon>
        <taxon>Spermatophyta</taxon>
        <taxon>Magnoliopsida</taxon>
        <taxon>Liliopsida</taxon>
        <taxon>Poales</taxon>
        <taxon>Poaceae</taxon>
        <taxon>BOP clade</taxon>
        <taxon>Pooideae</taxon>
        <taxon>Triticodae</taxon>
        <taxon>Triticeae</taxon>
        <taxon>Triticinae</taxon>
        <taxon>Triticum</taxon>
    </lineage>
</organism>
<dbReference type="Gramene" id="TRITD4Av1G213260.2">
    <property type="protein sequence ID" value="TRITD4Av1G213260.2"/>
    <property type="gene ID" value="TRITD4Av1G213260"/>
</dbReference>
<accession>A0A9R0SKD6</accession>
<sequence>MLGFLHTWPDGCGPEEKDPIPHYKPTTKFGARFPDEDDLGYYKYDARDCRHGRVLLGVENTKPMALFVWDLITGCLSELSAPDLGVDNYYGAAVLCAVSGCDHRICHADPFQVVFVGLDRKAVGDDDDCVARACVSLPFPPFDEWDKPCPALHLPGSAFIQPMPSVLIQDALHFMLEYADDADSVEILKYDLSSHSLSLIDAPIENSNIANASILMAMEDSSLGFAHVNESTLYLWSRLMDSNGVASWSQRIIINLRNLLPIENPEESLRLVGSVEGRDVVFVATDLGIYEINVKSQRWKKIWKRENFHALIPYMSFYNQQERVMPSDVAH</sequence>
<dbReference type="InterPro" id="IPR056594">
    <property type="entry name" value="AT5G49610-like_b-prop"/>
</dbReference>
<protein>
    <recommendedName>
        <fullName evidence="1">F-box protein AT5G49610-like beta-propeller domain-containing protein</fullName>
    </recommendedName>
</protein>
<dbReference type="Pfam" id="PF23635">
    <property type="entry name" value="Beta-prop_AT5G49610-like"/>
    <property type="match status" value="1"/>
</dbReference>
<dbReference type="AlphaFoldDB" id="A0A9R0SKD6"/>
<reference evidence="2 3" key="1">
    <citation type="submission" date="2017-09" db="EMBL/GenBank/DDBJ databases">
        <authorList>
            <consortium name="International Durum Wheat Genome Sequencing Consortium (IDWGSC)"/>
            <person name="Milanesi L."/>
        </authorList>
    </citation>
    <scope>NUCLEOTIDE SEQUENCE [LARGE SCALE GENOMIC DNA]</scope>
    <source>
        <strain evidence="3">cv. Svevo</strain>
    </source>
</reference>
<evidence type="ECO:0000313" key="2">
    <source>
        <dbReference type="EMBL" id="VAH96789.1"/>
    </source>
</evidence>
<dbReference type="EMBL" id="LT934117">
    <property type="protein sequence ID" value="VAH96789.1"/>
    <property type="molecule type" value="Genomic_DNA"/>
</dbReference>
<proteinExistence type="predicted"/>
<gene>
    <name evidence="2" type="ORF">TRITD_4Av1G213260</name>
</gene>
<dbReference type="Proteomes" id="UP000324705">
    <property type="component" value="Chromosome 4A"/>
</dbReference>
<name>A0A9R0SKD6_TRITD</name>
<keyword evidence="3" id="KW-1185">Reference proteome</keyword>
<evidence type="ECO:0000313" key="3">
    <source>
        <dbReference type="Proteomes" id="UP000324705"/>
    </source>
</evidence>
<dbReference type="PANTHER" id="PTHR33186:SF28">
    <property type="entry name" value="F-BOX DOMAIN-CONTAINING PROTEIN"/>
    <property type="match status" value="1"/>
</dbReference>